<evidence type="ECO:0000259" key="1">
    <source>
        <dbReference type="Pfam" id="PF01551"/>
    </source>
</evidence>
<sequence length="423" mass="44264">MTAAGGTVTVPDVGSIAFPPQAFADAATVRASVTHEPEVDDLFNATAATLLSADHRVPYELRVDVGSAQPAAAATVSLKLPAPYRATLRSTSQIRVFAANVWDDPDSAVATFEMLPERFPFTSESVTVSVPPHFFTDGVGGGGTFTLTLLVATAPTVPDEATLPPTESADTCSGATLRPPLDGELTVTSPFSTRTHPVLKKVHQHSGTDYQAAEGTNVKAMADGVVEYSRYEVKESNGTVVGYGHYIVLRHKDGSGSLYAHLQEGSLAAKGTAVHAGDTIAKSGKSGGVTGPHLHVEYSPNGTVFTKDSRVDPAACIGAGPTGSITVQDDNSPGSAFTVAVDRRHVCEVTVGGQRSCVIGGLHPGIRQITITAMPGTGGDHTRYKIILNDGLKFPNGATEQTDYIYWLTRSNTVNVNVPEPAK</sequence>
<dbReference type="PANTHER" id="PTHR21666:SF270">
    <property type="entry name" value="MUREIN HYDROLASE ACTIVATOR ENVC"/>
    <property type="match status" value="1"/>
</dbReference>
<accession>A0A8J3ZGC6</accession>
<gene>
    <name evidence="2" type="ORF">Vau01_108770</name>
</gene>
<dbReference type="CDD" id="cd12797">
    <property type="entry name" value="M23_peptidase"/>
    <property type="match status" value="1"/>
</dbReference>
<organism evidence="2 3">
    <name type="scientific">Virgisporangium aurantiacum</name>
    <dbReference type="NCBI Taxonomy" id="175570"/>
    <lineage>
        <taxon>Bacteria</taxon>
        <taxon>Bacillati</taxon>
        <taxon>Actinomycetota</taxon>
        <taxon>Actinomycetes</taxon>
        <taxon>Micromonosporales</taxon>
        <taxon>Micromonosporaceae</taxon>
        <taxon>Virgisporangium</taxon>
    </lineage>
</organism>
<dbReference type="InterPro" id="IPR011055">
    <property type="entry name" value="Dup_hybrid_motif"/>
</dbReference>
<dbReference type="AlphaFoldDB" id="A0A8J3ZGC6"/>
<dbReference type="InterPro" id="IPR016047">
    <property type="entry name" value="M23ase_b-sheet_dom"/>
</dbReference>
<dbReference type="GO" id="GO:0004222">
    <property type="term" value="F:metalloendopeptidase activity"/>
    <property type="evidence" value="ECO:0007669"/>
    <property type="project" value="TreeGrafter"/>
</dbReference>
<dbReference type="SUPFAM" id="SSF51261">
    <property type="entry name" value="Duplicated hybrid motif"/>
    <property type="match status" value="1"/>
</dbReference>
<dbReference type="PANTHER" id="PTHR21666">
    <property type="entry name" value="PEPTIDASE-RELATED"/>
    <property type="match status" value="1"/>
</dbReference>
<keyword evidence="3" id="KW-1185">Reference proteome</keyword>
<evidence type="ECO:0000313" key="3">
    <source>
        <dbReference type="Proteomes" id="UP000612585"/>
    </source>
</evidence>
<evidence type="ECO:0000313" key="2">
    <source>
        <dbReference type="EMBL" id="GIJ63361.1"/>
    </source>
</evidence>
<dbReference type="Pfam" id="PF01551">
    <property type="entry name" value="Peptidase_M23"/>
    <property type="match status" value="1"/>
</dbReference>
<reference evidence="2" key="1">
    <citation type="submission" date="2021-01" db="EMBL/GenBank/DDBJ databases">
        <title>Whole genome shotgun sequence of Virgisporangium aurantiacum NBRC 16421.</title>
        <authorList>
            <person name="Komaki H."/>
            <person name="Tamura T."/>
        </authorList>
    </citation>
    <scope>NUCLEOTIDE SEQUENCE</scope>
    <source>
        <strain evidence="2">NBRC 16421</strain>
    </source>
</reference>
<dbReference type="Gene3D" id="2.70.70.10">
    <property type="entry name" value="Glucose Permease (Domain IIA)"/>
    <property type="match status" value="1"/>
</dbReference>
<name>A0A8J3ZGC6_9ACTN</name>
<dbReference type="EMBL" id="BOPG01000092">
    <property type="protein sequence ID" value="GIJ63361.1"/>
    <property type="molecule type" value="Genomic_DNA"/>
</dbReference>
<proteinExistence type="predicted"/>
<protein>
    <recommendedName>
        <fullName evidence="1">M23ase beta-sheet core domain-containing protein</fullName>
    </recommendedName>
</protein>
<feature type="domain" description="M23ase beta-sheet core" evidence="1">
    <location>
        <begin position="204"/>
        <end position="303"/>
    </location>
</feature>
<dbReference type="InterPro" id="IPR050570">
    <property type="entry name" value="Cell_wall_metabolism_enzyme"/>
</dbReference>
<dbReference type="Proteomes" id="UP000612585">
    <property type="component" value="Unassembled WGS sequence"/>
</dbReference>
<comment type="caution">
    <text evidence="2">The sequence shown here is derived from an EMBL/GenBank/DDBJ whole genome shotgun (WGS) entry which is preliminary data.</text>
</comment>